<dbReference type="EMBL" id="CP036281">
    <property type="protein sequence ID" value="QDU81500.1"/>
    <property type="molecule type" value="Genomic_DNA"/>
</dbReference>
<dbReference type="Gene3D" id="3.80.10.10">
    <property type="entry name" value="Ribonuclease Inhibitor"/>
    <property type="match status" value="2"/>
</dbReference>
<sequence length="404" mass="45673">MNRYFDLSGVRYIGLSGPEITEAAIPVPNGCPELKELQLTYTSITTSGLSQLTVKDNITSLQISTAAVSDEFFAHPSQFPQLQQLFLNSDQLTNDGLSSLCQISSLRTLHLTQSEGVTNAVMDHIAYLNNLDRLSLHNVDISRFRLDLKSPLTHLHITGEIIDQLPDQLVEQICNTTSLKTLELEQCSMTEADLLRICDLPLLTCLNIPNMDVTSAVIEKIATKGRFDYLGLSADRITEQQVSQLNELSAFPDLRLGLNFQKPKESATAYDHLLVLQPETTLRFTRIKLTEKHRRIFNKKNVASIQLVGVTLPDDGLKSFKRTNPVWGIRIYDVPLSISDVRHIAKYNIEDELILFKTGLDETMIPALFEQSSLPRYLDIKFNKLTRDTRDQLLEQFPQNLLIF</sequence>
<proteinExistence type="predicted"/>
<dbReference type="PANTHER" id="PTHR13318">
    <property type="entry name" value="PARTNER OF PAIRED, ISOFORM B-RELATED"/>
    <property type="match status" value="1"/>
</dbReference>
<dbReference type="GO" id="GO:0019005">
    <property type="term" value="C:SCF ubiquitin ligase complex"/>
    <property type="evidence" value="ECO:0007669"/>
    <property type="project" value="TreeGrafter"/>
</dbReference>
<dbReference type="GO" id="GO:0031146">
    <property type="term" value="P:SCF-dependent proteasomal ubiquitin-dependent protein catabolic process"/>
    <property type="evidence" value="ECO:0007669"/>
    <property type="project" value="TreeGrafter"/>
</dbReference>
<name>A0A518CQL5_9PLAN</name>
<dbReference type="SUPFAM" id="SSF52047">
    <property type="entry name" value="RNI-like"/>
    <property type="match status" value="1"/>
</dbReference>
<dbReference type="RefSeq" id="WP_144996892.1">
    <property type="nucleotide sequence ID" value="NZ_CP036281.1"/>
</dbReference>
<dbReference type="InterPro" id="IPR032675">
    <property type="entry name" value="LRR_dom_sf"/>
</dbReference>
<evidence type="ECO:0000313" key="1">
    <source>
        <dbReference type="EMBL" id="QDU81500.1"/>
    </source>
</evidence>
<evidence type="ECO:0008006" key="3">
    <source>
        <dbReference type="Google" id="ProtNLM"/>
    </source>
</evidence>
<organism evidence="1 2">
    <name type="scientific">Polystyrenella longa</name>
    <dbReference type="NCBI Taxonomy" id="2528007"/>
    <lineage>
        <taxon>Bacteria</taxon>
        <taxon>Pseudomonadati</taxon>
        <taxon>Planctomycetota</taxon>
        <taxon>Planctomycetia</taxon>
        <taxon>Planctomycetales</taxon>
        <taxon>Planctomycetaceae</taxon>
        <taxon>Polystyrenella</taxon>
    </lineage>
</organism>
<reference evidence="1 2" key="1">
    <citation type="submission" date="2019-02" db="EMBL/GenBank/DDBJ databases">
        <title>Deep-cultivation of Planctomycetes and their phenomic and genomic characterization uncovers novel biology.</title>
        <authorList>
            <person name="Wiegand S."/>
            <person name="Jogler M."/>
            <person name="Boedeker C."/>
            <person name="Pinto D."/>
            <person name="Vollmers J."/>
            <person name="Rivas-Marin E."/>
            <person name="Kohn T."/>
            <person name="Peeters S.H."/>
            <person name="Heuer A."/>
            <person name="Rast P."/>
            <person name="Oberbeckmann S."/>
            <person name="Bunk B."/>
            <person name="Jeske O."/>
            <person name="Meyerdierks A."/>
            <person name="Storesund J.E."/>
            <person name="Kallscheuer N."/>
            <person name="Luecker S."/>
            <person name="Lage O.M."/>
            <person name="Pohl T."/>
            <person name="Merkel B.J."/>
            <person name="Hornburger P."/>
            <person name="Mueller R.-W."/>
            <person name="Bruemmer F."/>
            <person name="Labrenz M."/>
            <person name="Spormann A.M."/>
            <person name="Op den Camp H."/>
            <person name="Overmann J."/>
            <person name="Amann R."/>
            <person name="Jetten M.S.M."/>
            <person name="Mascher T."/>
            <person name="Medema M.H."/>
            <person name="Devos D.P."/>
            <person name="Kaster A.-K."/>
            <person name="Ovreas L."/>
            <person name="Rohde M."/>
            <person name="Galperin M.Y."/>
            <person name="Jogler C."/>
        </authorList>
    </citation>
    <scope>NUCLEOTIDE SEQUENCE [LARGE SCALE GENOMIC DNA]</scope>
    <source>
        <strain evidence="1 2">Pla110</strain>
    </source>
</reference>
<evidence type="ECO:0000313" key="2">
    <source>
        <dbReference type="Proteomes" id="UP000317178"/>
    </source>
</evidence>
<dbReference type="Proteomes" id="UP000317178">
    <property type="component" value="Chromosome"/>
</dbReference>
<accession>A0A518CQL5</accession>
<protein>
    <recommendedName>
        <fullName evidence="3">Leucine Rich repeats (2 copies)</fullName>
    </recommendedName>
</protein>
<gene>
    <name evidence="1" type="ORF">Pla110_32420</name>
</gene>
<dbReference type="KEGG" id="plon:Pla110_32420"/>
<dbReference type="AlphaFoldDB" id="A0A518CQL5"/>
<keyword evidence="2" id="KW-1185">Reference proteome</keyword>